<reference evidence="1" key="1">
    <citation type="submission" date="2014-11" db="EMBL/GenBank/DDBJ databases">
        <authorList>
            <person name="Amaro Gonzalez C."/>
        </authorList>
    </citation>
    <scope>NUCLEOTIDE SEQUENCE</scope>
</reference>
<evidence type="ECO:0000313" key="1">
    <source>
        <dbReference type="EMBL" id="JAH99872.1"/>
    </source>
</evidence>
<sequence>MTNSIQKRARSSGFIGWSRCSIESLCIFIL</sequence>
<reference evidence="1" key="2">
    <citation type="journal article" date="2015" name="Fish Shellfish Immunol.">
        <title>Early steps in the European eel (Anguilla anguilla)-Vibrio vulnificus interaction in the gills: Role of the RtxA13 toxin.</title>
        <authorList>
            <person name="Callol A."/>
            <person name="Pajuelo D."/>
            <person name="Ebbesson L."/>
            <person name="Teles M."/>
            <person name="MacKenzie S."/>
            <person name="Amaro C."/>
        </authorList>
    </citation>
    <scope>NUCLEOTIDE SEQUENCE</scope>
</reference>
<name>A0A0E9XAU9_ANGAN</name>
<accession>A0A0E9XAU9</accession>
<organism evidence="1">
    <name type="scientific">Anguilla anguilla</name>
    <name type="common">European freshwater eel</name>
    <name type="synonym">Muraena anguilla</name>
    <dbReference type="NCBI Taxonomy" id="7936"/>
    <lineage>
        <taxon>Eukaryota</taxon>
        <taxon>Metazoa</taxon>
        <taxon>Chordata</taxon>
        <taxon>Craniata</taxon>
        <taxon>Vertebrata</taxon>
        <taxon>Euteleostomi</taxon>
        <taxon>Actinopterygii</taxon>
        <taxon>Neopterygii</taxon>
        <taxon>Teleostei</taxon>
        <taxon>Anguilliformes</taxon>
        <taxon>Anguillidae</taxon>
        <taxon>Anguilla</taxon>
    </lineage>
</organism>
<proteinExistence type="predicted"/>
<dbReference type="AlphaFoldDB" id="A0A0E9XAU9"/>
<dbReference type="EMBL" id="GBXM01008705">
    <property type="protein sequence ID" value="JAH99872.1"/>
    <property type="molecule type" value="Transcribed_RNA"/>
</dbReference>
<protein>
    <submittedName>
        <fullName evidence="1">Uncharacterized protein</fullName>
    </submittedName>
</protein>